<dbReference type="GO" id="GO:0016787">
    <property type="term" value="F:hydrolase activity"/>
    <property type="evidence" value="ECO:0007669"/>
    <property type="project" value="UniProtKB-KW"/>
</dbReference>
<reference evidence="12" key="1">
    <citation type="submission" date="2016-04" db="EMBL/GenBank/DDBJ databases">
        <authorList>
            <person name="Evans L.H."/>
            <person name="Alamgir A."/>
            <person name="Owens N."/>
            <person name="Weber N.D."/>
            <person name="Virtaneva K."/>
            <person name="Barbian K."/>
            <person name="Babar A."/>
            <person name="Rosenke K."/>
        </authorList>
    </citation>
    <scope>NUCLEOTIDE SEQUENCE [LARGE SCALE GENOMIC DNA]</scope>
    <source>
        <strain evidence="12">CBS 101.48</strain>
    </source>
</reference>
<accession>A0A163JZ19</accession>
<dbReference type="OMA" id="ADFEIME"/>
<dbReference type="GO" id="GO:0005634">
    <property type="term" value="C:nucleus"/>
    <property type="evidence" value="ECO:0007669"/>
    <property type="project" value="UniProtKB-ARBA"/>
</dbReference>
<organism evidence="12">
    <name type="scientific">Absidia glauca</name>
    <name type="common">Pin mould</name>
    <dbReference type="NCBI Taxonomy" id="4829"/>
    <lineage>
        <taxon>Eukaryota</taxon>
        <taxon>Fungi</taxon>
        <taxon>Fungi incertae sedis</taxon>
        <taxon>Mucoromycota</taxon>
        <taxon>Mucoromycotina</taxon>
        <taxon>Mucoromycetes</taxon>
        <taxon>Mucorales</taxon>
        <taxon>Cunninghamellaceae</taxon>
        <taxon>Absidia</taxon>
    </lineage>
</organism>
<dbReference type="CDD" id="cd00024">
    <property type="entry name" value="CD_CSD"/>
    <property type="match status" value="1"/>
</dbReference>
<evidence type="ECO:0000256" key="8">
    <source>
        <dbReference type="SAM" id="Coils"/>
    </source>
</evidence>
<feature type="compositionally biased region" description="Low complexity" evidence="9">
    <location>
        <begin position="340"/>
        <end position="350"/>
    </location>
</feature>
<dbReference type="PROSITE" id="PS50013">
    <property type="entry name" value="CHROMO_2"/>
    <property type="match status" value="1"/>
</dbReference>
<dbReference type="SUPFAM" id="SSF50630">
    <property type="entry name" value="Acid proteases"/>
    <property type="match status" value="1"/>
</dbReference>
<feature type="region of interest" description="Disordered" evidence="9">
    <location>
        <begin position="558"/>
        <end position="596"/>
    </location>
</feature>
<feature type="domain" description="Integrase catalytic" evidence="11">
    <location>
        <begin position="1199"/>
        <end position="1357"/>
    </location>
</feature>
<dbReference type="InterPro" id="IPR041373">
    <property type="entry name" value="RT_RNaseH"/>
</dbReference>
<dbReference type="SUPFAM" id="SSF53098">
    <property type="entry name" value="Ribonuclease H-like"/>
    <property type="match status" value="1"/>
</dbReference>
<feature type="region of interest" description="Disordered" evidence="9">
    <location>
        <begin position="1"/>
        <end position="43"/>
    </location>
</feature>
<dbReference type="Gene3D" id="3.30.70.270">
    <property type="match status" value="2"/>
</dbReference>
<dbReference type="Pfam" id="PF00078">
    <property type="entry name" value="RVT_1"/>
    <property type="match status" value="1"/>
</dbReference>
<dbReference type="GO" id="GO:0004519">
    <property type="term" value="F:endonuclease activity"/>
    <property type="evidence" value="ECO:0007669"/>
    <property type="project" value="UniProtKB-KW"/>
</dbReference>
<dbReference type="InterPro" id="IPR000477">
    <property type="entry name" value="RT_dom"/>
</dbReference>
<dbReference type="EC" id="2.7.7.49" evidence="1"/>
<dbReference type="InterPro" id="IPR021109">
    <property type="entry name" value="Peptidase_aspartic_dom_sf"/>
</dbReference>
<keyword evidence="6" id="KW-0378">Hydrolase</keyword>
<dbReference type="InterPro" id="IPR000953">
    <property type="entry name" value="Chromo/chromo_shadow_dom"/>
</dbReference>
<keyword evidence="13" id="KW-1185">Reference proteome</keyword>
<dbReference type="InterPro" id="IPR012337">
    <property type="entry name" value="RNaseH-like_sf"/>
</dbReference>
<sequence>MDNQNQLEKSVEVTSPKNVVEEDTPMQDTEKGVKEAQPQNTEVRPNYEETLALAQKELDKALKEFQQLIINSATNEEFEENERKQARFTKVIERMQKAIKEENMGGPIPPNLPTLQMQGDKDIVQNKPIYQTIDKFVEAFDTILKQHKMDLNKSWEVCFVSSIQHSVEKTTWFKKNLEGQKLGWAQAKSTIEHQFGGDFTKQWYMERLTNMKCGRHENPVKFVEEFATVLQGAGAGDHVGLGFILLKALSNHMGLVSQIRSTFATTAKDSRTELDVAYIARMTPQLYVEQLHGQQWPAPQERPNVRKTSGRVDKSYRKDKGRYHKPAWKQDQNDSREQPSSSSSSSSSSSRNYNKKDRNCWYCKKQWKHGHTCQEYYDRTPSQEASFKKARAATIKKSVDEQDIDEAMGTLNMRSCKSKIEKEKRKSKEEHKEEHPVLKNGSFIVPISIESYSAWALIDSGSNFSSLDKFFVENKNIPFVPINGTIGLAQKNHSSQRIGITQSTKVSYNQKTLTADFEIMELPTDENYVCVIGTDLFEKLGIALTGLAVSHHEKPLLQFDDDERNDIPEPDNSPAGTNEEQKTFHSSIKNSMQRNQEVDKKSFCTVPESIVTLEIPPGKTCYKRQYPIADNLMPVVDEAVANWYKDGTIVRAGVNTEWNSPLTVAPKKNADGSKTKKRPCLDPRHINALLPDDRYPLPLIKDIFEQLKGATVFTTLDLKNAFHRFKIAPQDQCKTTFTHRGTQYMFQGCPFGLKPLSSKFQRVTALLLEEMDYATSFIDDIVVFSKTLPEHSMHVQAVMDKLTSVNLILNPNKCHFAQKAVYLLGFCVSIKGLSLDPRKVTNVQQWPQPQTGKDIERFLGVINYFRDHIPKIATLTAPLDKLRKVKKLETHWTPLCQLSFEKLKHILTCTTVLKHPVENLPFNVATDASNTGIGAVLFQLVNKKVQHIGFFARSLSQSERNYSTTKRELLAIVFALNKFHKYLWGNHFTLFTDHRALTYIHTQKIANPMMINWLDTILQYSFTVTHIPGMTNVLPDALSRLFPLEKELAGGEDKHRRINYKEQKMNQLMNQQRQRKAHLSNENEEKATEENYLVPEDDKRNQIIRMYHRTAAVYSESHLNQPEEQERESVEDTVKRQELLARQHAFGHFGAEAMEKAIHADGMHWPNLRQDAIDMVKKCNQCMQYNVVRKGYNPLGSVTAKLPGDHWAIDLAGPFEQTHRGNIYILVMVDICTKFVVIKAIQDKTSTTIAEALLDTFCTFGFPKVLQSDNGTEFVNEIIKLMTKSTKIDHRLISAYHPRANGAAERTVKTVKETLVKHIAGEVKDWDYYVPPAQLAINAKIVRLTNSPPFALMFARKINEFKDYSNTNINNEALHLGNQEVIKRIKDMAEIVIPAIVKRTKDIREASQKSFDKKHNVIDYPTGSLVSLKKPTTVTQMEPKYNGPYVVVRKNRGGAYVLQQRNGELLPKTYPPSALKHVANDPILDDQERWEVEAIIDHRGKPGKYEYKVRWKGFTSEDDTWEKQAMFDDINTVKEYWKKRQPEPHAKQPTKKRVRQ</sequence>
<dbReference type="InterPro" id="IPR036397">
    <property type="entry name" value="RNaseH_sf"/>
</dbReference>
<evidence type="ECO:0000256" key="5">
    <source>
        <dbReference type="ARBA" id="ARBA00022759"/>
    </source>
</evidence>
<dbReference type="Gene3D" id="2.40.50.40">
    <property type="match status" value="1"/>
</dbReference>
<keyword evidence="2" id="KW-0808">Transferase</keyword>
<feature type="compositionally biased region" description="Polar residues" evidence="9">
    <location>
        <begin position="574"/>
        <end position="595"/>
    </location>
</feature>
<evidence type="ECO:0000256" key="2">
    <source>
        <dbReference type="ARBA" id="ARBA00022679"/>
    </source>
</evidence>
<dbReference type="InterPro" id="IPR001584">
    <property type="entry name" value="Integrase_cat-core"/>
</dbReference>
<feature type="compositionally biased region" description="Polar residues" evidence="9">
    <location>
        <begin position="1"/>
        <end position="17"/>
    </location>
</feature>
<keyword evidence="8" id="KW-0175">Coiled coil</keyword>
<evidence type="ECO:0000256" key="7">
    <source>
        <dbReference type="ARBA" id="ARBA00022918"/>
    </source>
</evidence>
<dbReference type="FunFam" id="3.30.70.270:FF:000020">
    <property type="entry name" value="Transposon Tf2-6 polyprotein-like Protein"/>
    <property type="match status" value="1"/>
</dbReference>
<dbReference type="Pfam" id="PF17917">
    <property type="entry name" value="RT_RNaseH"/>
    <property type="match status" value="1"/>
</dbReference>
<feature type="coiled-coil region" evidence="8">
    <location>
        <begin position="44"/>
        <end position="71"/>
    </location>
</feature>
<dbReference type="InterPro" id="IPR050951">
    <property type="entry name" value="Retrovirus_Pol_polyprotein"/>
</dbReference>
<feature type="domain" description="Chromo" evidence="10">
    <location>
        <begin position="1490"/>
        <end position="1548"/>
    </location>
</feature>
<dbReference type="EMBL" id="LT554391">
    <property type="protein sequence ID" value="SAM04524.1"/>
    <property type="molecule type" value="Genomic_DNA"/>
</dbReference>
<protein>
    <recommendedName>
        <fullName evidence="1">RNA-directed DNA polymerase</fullName>
        <ecNumber evidence="1">2.7.7.49</ecNumber>
    </recommendedName>
</protein>
<keyword evidence="7" id="KW-0695">RNA-directed DNA polymerase</keyword>
<dbReference type="GO" id="GO:0003964">
    <property type="term" value="F:RNA-directed DNA polymerase activity"/>
    <property type="evidence" value="ECO:0007669"/>
    <property type="project" value="UniProtKB-KW"/>
</dbReference>
<dbReference type="CDD" id="cd00303">
    <property type="entry name" value="retropepsin_like"/>
    <property type="match status" value="1"/>
</dbReference>
<dbReference type="Gene3D" id="3.10.10.10">
    <property type="entry name" value="HIV Type 1 Reverse Transcriptase, subunit A, domain 1"/>
    <property type="match status" value="1"/>
</dbReference>
<dbReference type="SMART" id="SM00298">
    <property type="entry name" value="CHROMO"/>
    <property type="match status" value="1"/>
</dbReference>
<dbReference type="InterPro" id="IPR041588">
    <property type="entry name" value="Integrase_H2C2"/>
</dbReference>
<dbReference type="GO" id="GO:0003676">
    <property type="term" value="F:nucleic acid binding"/>
    <property type="evidence" value="ECO:0007669"/>
    <property type="project" value="InterPro"/>
</dbReference>
<dbReference type="Proteomes" id="UP000078561">
    <property type="component" value="Unassembled WGS sequence"/>
</dbReference>
<evidence type="ECO:0000256" key="6">
    <source>
        <dbReference type="ARBA" id="ARBA00022801"/>
    </source>
</evidence>
<dbReference type="Gene3D" id="2.40.70.10">
    <property type="entry name" value="Acid Proteases"/>
    <property type="match status" value="1"/>
</dbReference>
<dbReference type="Pfam" id="PF00385">
    <property type="entry name" value="Chromo"/>
    <property type="match status" value="1"/>
</dbReference>
<dbReference type="STRING" id="4829.A0A163JZ19"/>
<keyword evidence="4" id="KW-0540">Nuclease</keyword>
<dbReference type="OrthoDB" id="2275976at2759"/>
<dbReference type="PANTHER" id="PTHR37984">
    <property type="entry name" value="PROTEIN CBG26694"/>
    <property type="match status" value="1"/>
</dbReference>
<evidence type="ECO:0000259" key="11">
    <source>
        <dbReference type="PROSITE" id="PS50994"/>
    </source>
</evidence>
<evidence type="ECO:0000256" key="9">
    <source>
        <dbReference type="SAM" id="MobiDB-lite"/>
    </source>
</evidence>
<dbReference type="SUPFAM" id="SSF54160">
    <property type="entry name" value="Chromo domain-like"/>
    <property type="match status" value="1"/>
</dbReference>
<evidence type="ECO:0000256" key="1">
    <source>
        <dbReference type="ARBA" id="ARBA00012493"/>
    </source>
</evidence>
<dbReference type="PANTHER" id="PTHR37984:SF5">
    <property type="entry name" value="PROTEIN NYNRIN-LIKE"/>
    <property type="match status" value="1"/>
</dbReference>
<evidence type="ECO:0000259" key="10">
    <source>
        <dbReference type="PROSITE" id="PS50013"/>
    </source>
</evidence>
<feature type="region of interest" description="Disordered" evidence="9">
    <location>
        <begin position="294"/>
        <end position="355"/>
    </location>
</feature>
<dbReference type="InParanoid" id="A0A163JZ19"/>
<evidence type="ECO:0000313" key="12">
    <source>
        <dbReference type="EMBL" id="SAM04524.1"/>
    </source>
</evidence>
<dbReference type="FunFam" id="3.10.20.370:FF:000001">
    <property type="entry name" value="Retrovirus-related Pol polyprotein from transposon 17.6-like protein"/>
    <property type="match status" value="1"/>
</dbReference>
<dbReference type="Gene3D" id="3.30.420.10">
    <property type="entry name" value="Ribonuclease H-like superfamily/Ribonuclease H"/>
    <property type="match status" value="1"/>
</dbReference>
<dbReference type="InterPro" id="IPR043502">
    <property type="entry name" value="DNA/RNA_pol_sf"/>
</dbReference>
<dbReference type="GO" id="GO:0015074">
    <property type="term" value="P:DNA integration"/>
    <property type="evidence" value="ECO:0007669"/>
    <property type="project" value="InterPro"/>
</dbReference>
<dbReference type="SUPFAM" id="SSF56672">
    <property type="entry name" value="DNA/RNA polymerases"/>
    <property type="match status" value="1"/>
</dbReference>
<dbReference type="InterPro" id="IPR016197">
    <property type="entry name" value="Chromo-like_dom_sf"/>
</dbReference>
<dbReference type="InterPro" id="IPR023780">
    <property type="entry name" value="Chromo_domain"/>
</dbReference>
<dbReference type="CDD" id="cd01647">
    <property type="entry name" value="RT_LTR"/>
    <property type="match status" value="1"/>
</dbReference>
<feature type="coiled-coil region" evidence="8">
    <location>
        <begin position="1062"/>
        <end position="1089"/>
    </location>
</feature>
<dbReference type="InterPro" id="IPR043128">
    <property type="entry name" value="Rev_trsase/Diguanyl_cyclase"/>
</dbReference>
<evidence type="ECO:0000256" key="3">
    <source>
        <dbReference type="ARBA" id="ARBA00022695"/>
    </source>
</evidence>
<dbReference type="Pfam" id="PF17921">
    <property type="entry name" value="Integrase_H2C2"/>
    <property type="match status" value="1"/>
</dbReference>
<dbReference type="CDD" id="cd09274">
    <property type="entry name" value="RNase_HI_RT_Ty3"/>
    <property type="match status" value="1"/>
</dbReference>
<dbReference type="Pfam" id="PF00665">
    <property type="entry name" value="rve"/>
    <property type="match status" value="1"/>
</dbReference>
<gene>
    <name evidence="12" type="primary">ABSGL_10388.1 scaffold 11958</name>
</gene>
<proteinExistence type="predicted"/>
<keyword evidence="3" id="KW-0548">Nucleotidyltransferase</keyword>
<name>A0A163JZ19_ABSGL</name>
<dbReference type="PROSITE" id="PS50994">
    <property type="entry name" value="INTEGRASE"/>
    <property type="match status" value="1"/>
</dbReference>
<evidence type="ECO:0000313" key="13">
    <source>
        <dbReference type="Proteomes" id="UP000078561"/>
    </source>
</evidence>
<keyword evidence="5" id="KW-0255">Endonuclease</keyword>
<dbReference type="Gene3D" id="1.10.340.70">
    <property type="match status" value="1"/>
</dbReference>
<evidence type="ECO:0000256" key="4">
    <source>
        <dbReference type="ARBA" id="ARBA00022722"/>
    </source>
</evidence>